<accession>G0NI33</accession>
<evidence type="ECO:0000313" key="1">
    <source>
        <dbReference type="EMBL" id="EGT31659.1"/>
    </source>
</evidence>
<dbReference type="InParanoid" id="G0NI33"/>
<protein>
    <submittedName>
        <fullName evidence="1">Uncharacterized protein</fullName>
    </submittedName>
</protein>
<dbReference type="AlphaFoldDB" id="G0NI33"/>
<proteinExistence type="predicted"/>
<reference evidence="2" key="1">
    <citation type="submission" date="2011-07" db="EMBL/GenBank/DDBJ databases">
        <authorList>
            <consortium name="Caenorhabditis brenneri Sequencing and Analysis Consortium"/>
            <person name="Wilson R.K."/>
        </authorList>
    </citation>
    <scope>NUCLEOTIDE SEQUENCE [LARGE SCALE GENOMIC DNA]</scope>
    <source>
        <strain evidence="2">PB2801</strain>
    </source>
</reference>
<organism evidence="2">
    <name type="scientific">Caenorhabditis brenneri</name>
    <name type="common">Nematode worm</name>
    <dbReference type="NCBI Taxonomy" id="135651"/>
    <lineage>
        <taxon>Eukaryota</taxon>
        <taxon>Metazoa</taxon>
        <taxon>Ecdysozoa</taxon>
        <taxon>Nematoda</taxon>
        <taxon>Chromadorea</taxon>
        <taxon>Rhabditida</taxon>
        <taxon>Rhabditina</taxon>
        <taxon>Rhabditomorpha</taxon>
        <taxon>Rhabditoidea</taxon>
        <taxon>Rhabditidae</taxon>
        <taxon>Peloderinae</taxon>
        <taxon>Caenorhabditis</taxon>
    </lineage>
</organism>
<evidence type="ECO:0000313" key="2">
    <source>
        <dbReference type="Proteomes" id="UP000008068"/>
    </source>
</evidence>
<keyword evidence="2" id="KW-1185">Reference proteome</keyword>
<dbReference type="EMBL" id="GL379887">
    <property type="protein sequence ID" value="EGT31659.1"/>
    <property type="molecule type" value="Genomic_DNA"/>
</dbReference>
<dbReference type="HOGENOM" id="CLU_2266076_0_0_1"/>
<name>G0NI33_CAEBE</name>
<dbReference type="Proteomes" id="UP000008068">
    <property type="component" value="Unassembled WGS sequence"/>
</dbReference>
<sequence length="103" mass="11707">MQRQFVKVTFNKKSLDDKDNMHQSKSLHNNTIYGGEPIVPMQNGDKKQQVLMILNFARGQPAAKEFGEYLDLHGILLVFDYINSVACVEPRKMSGYVLLIFGS</sequence>
<gene>
    <name evidence="1" type="ORF">CAEBREN_20406</name>
</gene>